<keyword evidence="11" id="KW-0072">Autophagy</keyword>
<dbReference type="InterPro" id="IPR017441">
    <property type="entry name" value="Protein_kinase_ATP_BS"/>
</dbReference>
<evidence type="ECO:0000256" key="6">
    <source>
        <dbReference type="ARBA" id="ARBA00022679"/>
    </source>
</evidence>
<dbReference type="GO" id="GO:0005829">
    <property type="term" value="C:cytosol"/>
    <property type="evidence" value="ECO:0007669"/>
    <property type="project" value="TreeGrafter"/>
</dbReference>
<reference evidence="19 20" key="2">
    <citation type="journal article" date="2017" name="Sci. Rep.">
        <title>Ant-infecting Ophiocordyceps genomes reveal a high diversity of potential behavioral manipulation genes and a possible major role for enterotoxins.</title>
        <authorList>
            <person name="de Bekker C."/>
            <person name="Ohm R.A."/>
            <person name="Evans H.C."/>
            <person name="Brachmann A."/>
            <person name="Hughes D.P."/>
        </authorList>
    </citation>
    <scope>NUCLEOTIDE SEQUENCE [LARGE SCALE GENOMIC DNA]</scope>
    <source>
        <strain evidence="19 20">SC16a</strain>
    </source>
</reference>
<reference evidence="19 20" key="1">
    <citation type="journal article" date="2015" name="BMC Genomics">
        <title>Gene expression during zombie ant biting behavior reflects the complexity underlying fungal parasitic behavioral manipulation.</title>
        <authorList>
            <person name="de Bekker C."/>
            <person name="Ohm R.A."/>
            <person name="Loreto R.G."/>
            <person name="Sebastian A."/>
            <person name="Albert I."/>
            <person name="Merrow M."/>
            <person name="Brachmann A."/>
            <person name="Hughes D.P."/>
        </authorList>
    </citation>
    <scope>NUCLEOTIDE SEQUENCE [LARGE SCALE GENOMIC DNA]</scope>
    <source>
        <strain evidence="19 20">SC16a</strain>
    </source>
</reference>
<dbReference type="InterPro" id="IPR000253">
    <property type="entry name" value="FHA_dom"/>
</dbReference>
<dbReference type="SUPFAM" id="SSF49879">
    <property type="entry name" value="SMAD/FHA domain"/>
    <property type="match status" value="1"/>
</dbReference>
<keyword evidence="20" id="KW-1185">Reference proteome</keyword>
<dbReference type="PANTHER" id="PTHR24348:SF22">
    <property type="entry name" value="NON-SPECIFIC SERINE_THREONINE PROTEIN KINASE"/>
    <property type="match status" value="1"/>
</dbReference>
<evidence type="ECO:0000256" key="10">
    <source>
        <dbReference type="ARBA" id="ARBA00022927"/>
    </source>
</evidence>
<comment type="catalytic activity">
    <reaction evidence="14">
        <text>L-seryl-[protein] + ATP = O-phospho-L-seryl-[protein] + ADP + H(+)</text>
        <dbReference type="Rhea" id="RHEA:17989"/>
        <dbReference type="Rhea" id="RHEA-COMP:9863"/>
        <dbReference type="Rhea" id="RHEA-COMP:11604"/>
        <dbReference type="ChEBI" id="CHEBI:15378"/>
        <dbReference type="ChEBI" id="CHEBI:29999"/>
        <dbReference type="ChEBI" id="CHEBI:30616"/>
        <dbReference type="ChEBI" id="CHEBI:83421"/>
        <dbReference type="ChEBI" id="CHEBI:456216"/>
        <dbReference type="EC" id="2.7.11.1"/>
    </reaction>
</comment>
<dbReference type="Proteomes" id="UP000037136">
    <property type="component" value="Unassembled WGS sequence"/>
</dbReference>
<dbReference type="SMART" id="SM00220">
    <property type="entry name" value="S_TKc"/>
    <property type="match status" value="1"/>
</dbReference>
<dbReference type="Pfam" id="PF00498">
    <property type="entry name" value="FHA"/>
    <property type="match status" value="1"/>
</dbReference>
<dbReference type="GO" id="GO:0005524">
    <property type="term" value="F:ATP binding"/>
    <property type="evidence" value="ECO:0007669"/>
    <property type="project" value="UniProtKB-UniRule"/>
</dbReference>
<keyword evidence="7 15" id="KW-0547">Nucleotide-binding</keyword>
<proteinExistence type="inferred from homology"/>
<dbReference type="STRING" id="268505.A0A2A9PP31"/>
<organism evidence="19 20">
    <name type="scientific">Ophiocordyceps unilateralis</name>
    <name type="common">Zombie-ant fungus</name>
    <name type="synonym">Torrubia unilateralis</name>
    <dbReference type="NCBI Taxonomy" id="268505"/>
    <lineage>
        <taxon>Eukaryota</taxon>
        <taxon>Fungi</taxon>
        <taxon>Dikarya</taxon>
        <taxon>Ascomycota</taxon>
        <taxon>Pezizomycotina</taxon>
        <taxon>Sordariomycetes</taxon>
        <taxon>Hypocreomycetidae</taxon>
        <taxon>Hypocreales</taxon>
        <taxon>Ophiocordycipitaceae</taxon>
        <taxon>Ophiocordyceps</taxon>
    </lineage>
</organism>
<keyword evidence="5 16" id="KW-0723">Serine/threonine-protein kinase</keyword>
<keyword evidence="4" id="KW-0813">Transport</keyword>
<dbReference type="Gene3D" id="1.10.510.10">
    <property type="entry name" value="Transferase(Phosphotransferase) domain 1"/>
    <property type="match status" value="1"/>
</dbReference>
<evidence type="ECO:0000313" key="19">
    <source>
        <dbReference type="EMBL" id="PFH62653.1"/>
    </source>
</evidence>
<dbReference type="OrthoDB" id="10252171at2759"/>
<comment type="similarity">
    <text evidence="2">Belongs to the protein kinase superfamily. CAMK Ser/Thr protein kinase family. CHEK2 subfamily.</text>
</comment>
<dbReference type="Gene3D" id="2.60.200.20">
    <property type="match status" value="1"/>
</dbReference>
<dbReference type="GO" id="GO:0015031">
    <property type="term" value="P:protein transport"/>
    <property type="evidence" value="ECO:0007669"/>
    <property type="project" value="UniProtKB-KW"/>
</dbReference>
<evidence type="ECO:0000313" key="20">
    <source>
        <dbReference type="Proteomes" id="UP000037136"/>
    </source>
</evidence>
<dbReference type="SUPFAM" id="SSF56112">
    <property type="entry name" value="Protein kinase-like (PK-like)"/>
    <property type="match status" value="1"/>
</dbReference>
<keyword evidence="6" id="KW-0808">Transferase</keyword>
<evidence type="ECO:0000256" key="8">
    <source>
        <dbReference type="ARBA" id="ARBA00022777"/>
    </source>
</evidence>
<comment type="subcellular location">
    <subcellularLocation>
        <location evidence="1">Preautophagosomal structure membrane</location>
        <topology evidence="1">Peripheral membrane protein</topology>
    </subcellularLocation>
</comment>
<comment type="caution">
    <text evidence="19">The sequence shown here is derived from an EMBL/GenBank/DDBJ whole genome shotgun (WGS) entry which is preliminary data.</text>
</comment>
<keyword evidence="8" id="KW-0418">Kinase</keyword>
<dbReference type="CDD" id="cd00060">
    <property type="entry name" value="FHA"/>
    <property type="match status" value="1"/>
</dbReference>
<evidence type="ECO:0000256" key="13">
    <source>
        <dbReference type="ARBA" id="ARBA00047899"/>
    </source>
</evidence>
<dbReference type="EMBL" id="LAZP02000021">
    <property type="protein sequence ID" value="PFH62653.1"/>
    <property type="molecule type" value="Genomic_DNA"/>
</dbReference>
<evidence type="ECO:0000256" key="12">
    <source>
        <dbReference type="ARBA" id="ARBA00030237"/>
    </source>
</evidence>
<dbReference type="AlphaFoldDB" id="A0A2A9PP31"/>
<keyword evidence="9 15" id="KW-0067">ATP-binding</keyword>
<evidence type="ECO:0000256" key="15">
    <source>
        <dbReference type="PROSITE-ProRule" id="PRU10141"/>
    </source>
</evidence>
<dbReference type="InterPro" id="IPR011009">
    <property type="entry name" value="Kinase-like_dom_sf"/>
</dbReference>
<dbReference type="EC" id="2.7.11.1" evidence="3"/>
<evidence type="ECO:0000256" key="4">
    <source>
        <dbReference type="ARBA" id="ARBA00022448"/>
    </source>
</evidence>
<accession>A0A2A9PP31</accession>
<evidence type="ECO:0000256" key="5">
    <source>
        <dbReference type="ARBA" id="ARBA00022527"/>
    </source>
</evidence>
<evidence type="ECO:0000256" key="14">
    <source>
        <dbReference type="ARBA" id="ARBA00048679"/>
    </source>
</evidence>
<evidence type="ECO:0000256" key="9">
    <source>
        <dbReference type="ARBA" id="ARBA00022840"/>
    </source>
</evidence>
<dbReference type="GO" id="GO:0005776">
    <property type="term" value="C:autophagosome"/>
    <property type="evidence" value="ECO:0007669"/>
    <property type="project" value="TreeGrafter"/>
</dbReference>
<evidence type="ECO:0000256" key="2">
    <source>
        <dbReference type="ARBA" id="ARBA00005575"/>
    </source>
</evidence>
<gene>
    <name evidence="19" type="ORF">XA68_12524</name>
</gene>
<dbReference type="GO" id="GO:0010506">
    <property type="term" value="P:regulation of autophagy"/>
    <property type="evidence" value="ECO:0007669"/>
    <property type="project" value="InterPro"/>
</dbReference>
<feature type="domain" description="Protein kinase" evidence="18">
    <location>
        <begin position="225"/>
        <end position="448"/>
    </location>
</feature>
<dbReference type="InterPro" id="IPR008271">
    <property type="entry name" value="Ser/Thr_kinase_AS"/>
</dbReference>
<sequence length="448" mass="50543">MENADLIALVYAVPHYQQRAWNAIKANSRYVAPACSVDEDKVEYGRRDRVGTEPPEDAKVPGHLSLPRLEIKFSDIPRTSYGIIFGCDPNSDVVLPNIKGISKHHFSITFDDANRLIIRDWGSLLGTQVTYDRQGCGKRSNFRWIIGGHRNIEAILNIQIAVHKTVEFRVIVAHHRIISTEYIEKVHRFRRGTATAEDLFRDLALPHRPVTEVPTGAHTPSGEEIHLQKKIGEGSFGVVTHFWNVSDGSEYALKEPTARAIRKRAVNYEAWDKEARIMGQISHPHIVRLFKASFTPHPQLFLAYAPAGSLEDHDSITADETISILQQCLSALTYLHESKPPVVHRDIKPGNILVQRRDPCDIYVVFGDFGMARDSYELSTICGSQLYLAPEIYLQWQAIQSSAQTRKKYSPAVDVWSLGVVVYELICSLPRRSSSIQKDGPTPWGNLY</sequence>
<dbReference type="Pfam" id="PF00069">
    <property type="entry name" value="Pkinase"/>
    <property type="match status" value="1"/>
</dbReference>
<dbReference type="GO" id="GO:0000045">
    <property type="term" value="P:autophagosome assembly"/>
    <property type="evidence" value="ECO:0007669"/>
    <property type="project" value="TreeGrafter"/>
</dbReference>
<dbReference type="PROSITE" id="PS00107">
    <property type="entry name" value="PROTEIN_KINASE_ATP"/>
    <property type="match status" value="1"/>
</dbReference>
<dbReference type="InterPro" id="IPR008984">
    <property type="entry name" value="SMAD_FHA_dom_sf"/>
</dbReference>
<dbReference type="PANTHER" id="PTHR24348">
    <property type="entry name" value="SERINE/THREONINE-PROTEIN KINASE UNC-51-RELATED"/>
    <property type="match status" value="1"/>
</dbReference>
<evidence type="ECO:0000259" key="17">
    <source>
        <dbReference type="PROSITE" id="PS50006"/>
    </source>
</evidence>
<name>A0A2A9PP31_OPHUN</name>
<dbReference type="InterPro" id="IPR000719">
    <property type="entry name" value="Prot_kinase_dom"/>
</dbReference>
<comment type="catalytic activity">
    <reaction evidence="13">
        <text>L-threonyl-[protein] + ATP = O-phospho-L-threonyl-[protein] + ADP + H(+)</text>
        <dbReference type="Rhea" id="RHEA:46608"/>
        <dbReference type="Rhea" id="RHEA-COMP:11060"/>
        <dbReference type="Rhea" id="RHEA-COMP:11605"/>
        <dbReference type="ChEBI" id="CHEBI:15378"/>
        <dbReference type="ChEBI" id="CHEBI:30013"/>
        <dbReference type="ChEBI" id="CHEBI:30616"/>
        <dbReference type="ChEBI" id="CHEBI:61977"/>
        <dbReference type="ChEBI" id="CHEBI:456216"/>
        <dbReference type="EC" id="2.7.11.1"/>
    </reaction>
</comment>
<evidence type="ECO:0000256" key="7">
    <source>
        <dbReference type="ARBA" id="ARBA00022741"/>
    </source>
</evidence>
<dbReference type="PROSITE" id="PS00108">
    <property type="entry name" value="PROTEIN_KINASE_ST"/>
    <property type="match status" value="1"/>
</dbReference>
<dbReference type="PROSITE" id="PS50011">
    <property type="entry name" value="PROTEIN_KINASE_DOM"/>
    <property type="match status" value="1"/>
</dbReference>
<feature type="domain" description="FHA" evidence="17">
    <location>
        <begin position="83"/>
        <end position="134"/>
    </location>
</feature>
<keyword evidence="10" id="KW-0653">Protein transport</keyword>
<evidence type="ECO:0000259" key="18">
    <source>
        <dbReference type="PROSITE" id="PS50011"/>
    </source>
</evidence>
<dbReference type="InterPro" id="IPR045269">
    <property type="entry name" value="Atg1-like"/>
</dbReference>
<evidence type="ECO:0000256" key="11">
    <source>
        <dbReference type="ARBA" id="ARBA00023006"/>
    </source>
</evidence>
<feature type="binding site" evidence="15">
    <location>
        <position position="263"/>
    </location>
    <ligand>
        <name>ATP</name>
        <dbReference type="ChEBI" id="CHEBI:30616"/>
    </ligand>
</feature>
<evidence type="ECO:0000256" key="3">
    <source>
        <dbReference type="ARBA" id="ARBA00012513"/>
    </source>
</evidence>
<dbReference type="GO" id="GO:0034045">
    <property type="term" value="C:phagophore assembly site membrane"/>
    <property type="evidence" value="ECO:0007669"/>
    <property type="project" value="UniProtKB-SubCell"/>
</dbReference>
<protein>
    <recommendedName>
        <fullName evidence="3">non-specific serine/threonine protein kinase</fullName>
        <ecNumber evidence="3">2.7.11.1</ecNumber>
    </recommendedName>
    <alternativeName>
        <fullName evidence="12">Autophagy-related protein 1</fullName>
    </alternativeName>
</protein>
<dbReference type="GO" id="GO:0004674">
    <property type="term" value="F:protein serine/threonine kinase activity"/>
    <property type="evidence" value="ECO:0007669"/>
    <property type="project" value="UniProtKB-KW"/>
</dbReference>
<evidence type="ECO:0000256" key="1">
    <source>
        <dbReference type="ARBA" id="ARBA00004623"/>
    </source>
</evidence>
<evidence type="ECO:0000256" key="16">
    <source>
        <dbReference type="RuleBase" id="RU000304"/>
    </source>
</evidence>
<dbReference type="PROSITE" id="PS50006">
    <property type="entry name" value="FHA_DOMAIN"/>
    <property type="match status" value="1"/>
</dbReference>